<dbReference type="SUPFAM" id="SSF49899">
    <property type="entry name" value="Concanavalin A-like lectins/glucanases"/>
    <property type="match status" value="1"/>
</dbReference>
<reference evidence="2 3" key="1">
    <citation type="submission" date="2023-06" db="EMBL/GenBank/DDBJ databases">
        <authorList>
            <person name="Yushchuk O."/>
            <person name="Binda E."/>
            <person name="Ruckert-Reed C."/>
            <person name="Fedorenko V."/>
            <person name="Kalinowski J."/>
            <person name="Marinelli F."/>
        </authorList>
    </citation>
    <scope>NUCLEOTIDE SEQUENCE [LARGE SCALE GENOMIC DNA]</scope>
    <source>
        <strain evidence="2 3">NRRL 3884</strain>
    </source>
</reference>
<evidence type="ECO:0000256" key="1">
    <source>
        <dbReference type="SAM" id="MobiDB-lite"/>
    </source>
</evidence>
<name>A0ABY8WII8_9ACTN</name>
<organism evidence="2 3">
    <name type="scientific">Actinoplanes oblitus</name>
    <dbReference type="NCBI Taxonomy" id="3040509"/>
    <lineage>
        <taxon>Bacteria</taxon>
        <taxon>Bacillati</taxon>
        <taxon>Actinomycetota</taxon>
        <taxon>Actinomycetes</taxon>
        <taxon>Micromonosporales</taxon>
        <taxon>Micromonosporaceae</taxon>
        <taxon>Actinoplanes</taxon>
    </lineage>
</organism>
<dbReference type="InterPro" id="IPR013320">
    <property type="entry name" value="ConA-like_dom_sf"/>
</dbReference>
<dbReference type="Pfam" id="PF13385">
    <property type="entry name" value="Laminin_G_3"/>
    <property type="match status" value="1"/>
</dbReference>
<feature type="region of interest" description="Disordered" evidence="1">
    <location>
        <begin position="84"/>
        <end position="108"/>
    </location>
</feature>
<dbReference type="RefSeq" id="WP_284917994.1">
    <property type="nucleotide sequence ID" value="NZ_CP126980.1"/>
</dbReference>
<gene>
    <name evidence="2" type="ORF">ACTOB_000162</name>
</gene>
<dbReference type="Gene3D" id="2.60.120.200">
    <property type="match status" value="1"/>
</dbReference>
<sequence length="108" mass="12200">MRDAGETSNAWIASRTTAVFGAWVHLAGVYDAEDNTIELYVNGVSQGTQTALPGWAADRNLNIGQATWHSGRVRRIPLEREHVELRHVRRQPPPDRRRPPPLTVERQP</sequence>
<keyword evidence="3" id="KW-1185">Reference proteome</keyword>
<evidence type="ECO:0008006" key="4">
    <source>
        <dbReference type="Google" id="ProtNLM"/>
    </source>
</evidence>
<proteinExistence type="predicted"/>
<evidence type="ECO:0000313" key="3">
    <source>
        <dbReference type="Proteomes" id="UP001240150"/>
    </source>
</evidence>
<evidence type="ECO:0000313" key="2">
    <source>
        <dbReference type="EMBL" id="WIM96702.1"/>
    </source>
</evidence>
<protein>
    <recommendedName>
        <fullName evidence="4">LamG-like jellyroll fold domain-containing protein</fullName>
    </recommendedName>
</protein>
<feature type="compositionally biased region" description="Basic and acidic residues" evidence="1">
    <location>
        <begin position="84"/>
        <end position="98"/>
    </location>
</feature>
<dbReference type="Proteomes" id="UP001240150">
    <property type="component" value="Chromosome"/>
</dbReference>
<accession>A0ABY8WII8</accession>
<dbReference type="EMBL" id="CP126980">
    <property type="protein sequence ID" value="WIM96702.1"/>
    <property type="molecule type" value="Genomic_DNA"/>
</dbReference>